<dbReference type="GO" id="GO:0046100">
    <property type="term" value="P:hypoxanthine metabolic process"/>
    <property type="evidence" value="ECO:0007669"/>
    <property type="project" value="TreeGrafter"/>
</dbReference>
<protein>
    <submittedName>
        <fullName evidence="4">Hypoxanthine-guanine phosphoribosyltransferase</fullName>
    </submittedName>
</protein>
<dbReference type="eggNOG" id="COG0634">
    <property type="taxonomic scope" value="Bacteria"/>
</dbReference>
<reference evidence="4 5" key="1">
    <citation type="journal article" date="2005" name="Nucleic Acids Res.">
        <title>Genomic blueprint of Hahella chejuensis, a marine microbe producing an algicidal agent.</title>
        <authorList>
            <person name="Jeong H."/>
            <person name="Yim J.H."/>
            <person name="Lee C."/>
            <person name="Choi S.-H."/>
            <person name="Park Y.K."/>
            <person name="Yoon S.H."/>
            <person name="Hur C.-G."/>
            <person name="Kang H.-Y."/>
            <person name="Kim D."/>
            <person name="Lee H.H."/>
            <person name="Park K.H."/>
            <person name="Park S.-H."/>
            <person name="Park H.-S."/>
            <person name="Lee H.K."/>
            <person name="Oh T.K."/>
            <person name="Kim J.F."/>
        </authorList>
    </citation>
    <scope>NUCLEOTIDE SEQUENCE [LARGE SCALE GENOMIC DNA]</scope>
    <source>
        <strain evidence="4 5">KCTC 2396</strain>
    </source>
</reference>
<evidence type="ECO:0000256" key="1">
    <source>
        <dbReference type="ARBA" id="ARBA00048811"/>
    </source>
</evidence>
<dbReference type="GO" id="GO:0005829">
    <property type="term" value="C:cytosol"/>
    <property type="evidence" value="ECO:0007669"/>
    <property type="project" value="TreeGrafter"/>
</dbReference>
<evidence type="ECO:0000313" key="5">
    <source>
        <dbReference type="Proteomes" id="UP000000238"/>
    </source>
</evidence>
<dbReference type="NCBIfam" id="NF006605">
    <property type="entry name" value="PRK09162.1"/>
    <property type="match status" value="1"/>
</dbReference>
<dbReference type="Pfam" id="PF00156">
    <property type="entry name" value="Pribosyltran"/>
    <property type="match status" value="1"/>
</dbReference>
<dbReference type="CDD" id="cd06223">
    <property type="entry name" value="PRTases_typeI"/>
    <property type="match status" value="1"/>
</dbReference>
<accession>Q2SNV3</accession>
<dbReference type="GO" id="GO:0004422">
    <property type="term" value="F:hypoxanthine phosphoribosyltransferase activity"/>
    <property type="evidence" value="ECO:0007669"/>
    <property type="project" value="TreeGrafter"/>
</dbReference>
<dbReference type="RefSeq" id="WP_011394748.1">
    <property type="nucleotide sequence ID" value="NC_007645.1"/>
</dbReference>
<dbReference type="Proteomes" id="UP000000238">
    <property type="component" value="Chromosome"/>
</dbReference>
<dbReference type="HOGENOM" id="CLU_073615_2_0_6"/>
<comment type="catalytic activity">
    <reaction evidence="1">
        <text>GMP + diphosphate = guanine + 5-phospho-alpha-D-ribose 1-diphosphate</text>
        <dbReference type="Rhea" id="RHEA:25424"/>
        <dbReference type="ChEBI" id="CHEBI:16235"/>
        <dbReference type="ChEBI" id="CHEBI:33019"/>
        <dbReference type="ChEBI" id="CHEBI:58017"/>
        <dbReference type="ChEBI" id="CHEBI:58115"/>
        <dbReference type="EC" id="2.4.2.8"/>
    </reaction>
    <physiologicalReaction direction="right-to-left" evidence="1">
        <dbReference type="Rhea" id="RHEA:25426"/>
    </physiologicalReaction>
</comment>
<dbReference type="PANTHER" id="PTHR43340">
    <property type="entry name" value="HYPOXANTHINE-GUANINE PHOSPHORIBOSYLTRANSFERASE"/>
    <property type="match status" value="1"/>
</dbReference>
<dbReference type="InterPro" id="IPR050408">
    <property type="entry name" value="HGPRT"/>
</dbReference>
<gene>
    <name evidence="4" type="ordered locus">HCH_00775</name>
</gene>
<dbReference type="GO" id="GO:0032263">
    <property type="term" value="P:GMP salvage"/>
    <property type="evidence" value="ECO:0007669"/>
    <property type="project" value="TreeGrafter"/>
</dbReference>
<dbReference type="GO" id="GO:0006178">
    <property type="term" value="P:guanine salvage"/>
    <property type="evidence" value="ECO:0007669"/>
    <property type="project" value="TreeGrafter"/>
</dbReference>
<evidence type="ECO:0000259" key="3">
    <source>
        <dbReference type="Pfam" id="PF00156"/>
    </source>
</evidence>
<comment type="catalytic activity">
    <reaction evidence="2">
        <text>IMP + diphosphate = hypoxanthine + 5-phospho-alpha-D-ribose 1-diphosphate</text>
        <dbReference type="Rhea" id="RHEA:17973"/>
        <dbReference type="ChEBI" id="CHEBI:17368"/>
        <dbReference type="ChEBI" id="CHEBI:33019"/>
        <dbReference type="ChEBI" id="CHEBI:58017"/>
        <dbReference type="ChEBI" id="CHEBI:58053"/>
        <dbReference type="EC" id="2.4.2.8"/>
    </reaction>
    <physiologicalReaction direction="right-to-left" evidence="2">
        <dbReference type="Rhea" id="RHEA:17975"/>
    </physiologicalReaction>
</comment>
<sequence length="185" mass="20908">MSHNMENMQQVFQEADCLFDEAQVDQAIERLAQEITAQLKDSNPLVYCVMTGGVVFAGKLLPKLRFPLEVSYIHATRYNNQTSGGGLKWKVEPAETLEGRTILILDDILDEGTTLHAICDYCEGKQPEKVYTAVLVDKQHERKVYPGQKCNFTGLEVADRYIFGYGMDYKGYWRNAPGIYAVKGL</sequence>
<dbReference type="SUPFAM" id="SSF53271">
    <property type="entry name" value="PRTase-like"/>
    <property type="match status" value="1"/>
</dbReference>
<keyword evidence="4" id="KW-0808">Transferase</keyword>
<keyword evidence="5" id="KW-1185">Reference proteome</keyword>
<dbReference type="PANTHER" id="PTHR43340:SF1">
    <property type="entry name" value="HYPOXANTHINE PHOSPHORIBOSYLTRANSFERASE"/>
    <property type="match status" value="1"/>
</dbReference>
<dbReference type="OrthoDB" id="9802824at2"/>
<proteinExistence type="predicted"/>
<dbReference type="InterPro" id="IPR029057">
    <property type="entry name" value="PRTase-like"/>
</dbReference>
<dbReference type="AlphaFoldDB" id="Q2SNV3"/>
<dbReference type="KEGG" id="hch:HCH_00775"/>
<dbReference type="InterPro" id="IPR000836">
    <property type="entry name" value="PRTase_dom"/>
</dbReference>
<evidence type="ECO:0000256" key="2">
    <source>
        <dbReference type="ARBA" id="ARBA00049402"/>
    </source>
</evidence>
<evidence type="ECO:0000313" key="4">
    <source>
        <dbReference type="EMBL" id="ABC27671.1"/>
    </source>
</evidence>
<feature type="domain" description="Phosphoribosyltransferase" evidence="3">
    <location>
        <begin position="20"/>
        <end position="144"/>
    </location>
</feature>
<name>Q2SNV3_HAHCH</name>
<keyword evidence="4" id="KW-0328">Glycosyltransferase</keyword>
<organism evidence="4 5">
    <name type="scientific">Hahella chejuensis (strain KCTC 2396)</name>
    <dbReference type="NCBI Taxonomy" id="349521"/>
    <lineage>
        <taxon>Bacteria</taxon>
        <taxon>Pseudomonadati</taxon>
        <taxon>Pseudomonadota</taxon>
        <taxon>Gammaproteobacteria</taxon>
        <taxon>Oceanospirillales</taxon>
        <taxon>Hahellaceae</taxon>
        <taxon>Hahella</taxon>
    </lineage>
</organism>
<dbReference type="GO" id="GO:0032264">
    <property type="term" value="P:IMP salvage"/>
    <property type="evidence" value="ECO:0007669"/>
    <property type="project" value="TreeGrafter"/>
</dbReference>
<dbReference type="Gene3D" id="3.40.50.2020">
    <property type="match status" value="1"/>
</dbReference>
<dbReference type="EMBL" id="CP000155">
    <property type="protein sequence ID" value="ABC27671.1"/>
    <property type="molecule type" value="Genomic_DNA"/>
</dbReference>
<dbReference type="STRING" id="349521.HCH_00775"/>
<dbReference type="GO" id="GO:0000287">
    <property type="term" value="F:magnesium ion binding"/>
    <property type="evidence" value="ECO:0007669"/>
    <property type="project" value="TreeGrafter"/>
</dbReference>